<proteinExistence type="predicted"/>
<evidence type="ECO:0000313" key="1">
    <source>
        <dbReference type="EMBL" id="JAH89507.1"/>
    </source>
</evidence>
<dbReference type="AlphaFoldDB" id="A0A0E9WGM2"/>
<name>A0A0E9WGM2_ANGAN</name>
<protein>
    <submittedName>
        <fullName evidence="1">Uncharacterized protein</fullName>
    </submittedName>
</protein>
<organism evidence="1">
    <name type="scientific">Anguilla anguilla</name>
    <name type="common">European freshwater eel</name>
    <name type="synonym">Muraena anguilla</name>
    <dbReference type="NCBI Taxonomy" id="7936"/>
    <lineage>
        <taxon>Eukaryota</taxon>
        <taxon>Metazoa</taxon>
        <taxon>Chordata</taxon>
        <taxon>Craniata</taxon>
        <taxon>Vertebrata</taxon>
        <taxon>Euteleostomi</taxon>
        <taxon>Actinopterygii</taxon>
        <taxon>Neopterygii</taxon>
        <taxon>Teleostei</taxon>
        <taxon>Anguilliformes</taxon>
        <taxon>Anguillidae</taxon>
        <taxon>Anguilla</taxon>
    </lineage>
</organism>
<accession>A0A0E9WGM2</accession>
<dbReference type="EMBL" id="GBXM01019070">
    <property type="protein sequence ID" value="JAH89507.1"/>
    <property type="molecule type" value="Transcribed_RNA"/>
</dbReference>
<reference evidence="1" key="2">
    <citation type="journal article" date="2015" name="Fish Shellfish Immunol.">
        <title>Early steps in the European eel (Anguilla anguilla)-Vibrio vulnificus interaction in the gills: Role of the RtxA13 toxin.</title>
        <authorList>
            <person name="Callol A."/>
            <person name="Pajuelo D."/>
            <person name="Ebbesson L."/>
            <person name="Teles M."/>
            <person name="MacKenzie S."/>
            <person name="Amaro C."/>
        </authorList>
    </citation>
    <scope>NUCLEOTIDE SEQUENCE</scope>
</reference>
<sequence>MGSVSVCMVFLMFVFHFHLFNGLYTFASMNCDGGLSSFVFYSV</sequence>
<reference evidence="1" key="1">
    <citation type="submission" date="2014-11" db="EMBL/GenBank/DDBJ databases">
        <authorList>
            <person name="Amaro Gonzalez C."/>
        </authorList>
    </citation>
    <scope>NUCLEOTIDE SEQUENCE</scope>
</reference>